<dbReference type="OrthoDB" id="1173423at2"/>
<evidence type="ECO:0000313" key="2">
    <source>
        <dbReference type="EMBL" id="EKJ91827.1"/>
    </source>
</evidence>
<evidence type="ECO:0000256" key="1">
    <source>
        <dbReference type="SAM" id="SignalP"/>
    </source>
</evidence>
<accession>K5BUL4</accession>
<comment type="caution">
    <text evidence="2">The sequence shown here is derived from an EMBL/GenBank/DDBJ whole genome shotgun (WGS) entry which is preliminary data.</text>
</comment>
<name>K5BUL4_9BACE</name>
<feature type="signal peptide" evidence="1">
    <location>
        <begin position="1"/>
        <end position="19"/>
    </location>
</feature>
<sequence length="185" mass="21113">MKKVLFLMVAALVFVQTYAQNTPGIYYNNERVGYSRIIGKNVGNIAGAYFTLGLSSAKSNKVIEGETAELEIEEQKPEFIIVFGEDKQTGYIFSDEKHMDEILLIQLHEKKNKRNLRTGKYGLTGVKTGVDEKDVIPLSIERVEDNKYKVHPKKKLGKGEYCFYYIGKPQNEEHTFNGVFDFSIK</sequence>
<proteinExistence type="predicted"/>
<dbReference type="HOGENOM" id="CLU_1458515_0_0_10"/>
<organism evidence="2 3">
    <name type="scientific">Bacteroides finegoldii CL09T03C10</name>
    <dbReference type="NCBI Taxonomy" id="997888"/>
    <lineage>
        <taxon>Bacteria</taxon>
        <taxon>Pseudomonadati</taxon>
        <taxon>Bacteroidota</taxon>
        <taxon>Bacteroidia</taxon>
        <taxon>Bacteroidales</taxon>
        <taxon>Bacteroidaceae</taxon>
        <taxon>Bacteroides</taxon>
    </lineage>
</organism>
<gene>
    <name evidence="2" type="ORF">HMPREF1057_00662</name>
</gene>
<dbReference type="Proteomes" id="UP000007995">
    <property type="component" value="Unassembled WGS sequence"/>
</dbReference>
<dbReference type="AlphaFoldDB" id="K5BUL4"/>
<protein>
    <submittedName>
        <fullName evidence="2">Uncharacterized protein</fullName>
    </submittedName>
</protein>
<dbReference type="RefSeq" id="WP_007759539.1">
    <property type="nucleotide sequence ID" value="NZ_AKBZ01000001.1"/>
</dbReference>
<dbReference type="EMBL" id="AGXW01000002">
    <property type="protein sequence ID" value="EKJ91827.1"/>
    <property type="molecule type" value="Genomic_DNA"/>
</dbReference>
<keyword evidence="1" id="KW-0732">Signal</keyword>
<evidence type="ECO:0000313" key="3">
    <source>
        <dbReference type="Proteomes" id="UP000007995"/>
    </source>
</evidence>
<feature type="chain" id="PRO_5003884681" evidence="1">
    <location>
        <begin position="20"/>
        <end position="185"/>
    </location>
</feature>
<reference evidence="2 3" key="1">
    <citation type="submission" date="2012-02" db="EMBL/GenBank/DDBJ databases">
        <title>The Genome Sequence of Bacteroides finegoldii CL09T03C10.</title>
        <authorList>
            <consortium name="The Broad Institute Genome Sequencing Platform"/>
            <person name="Earl A."/>
            <person name="Ward D."/>
            <person name="Feldgarden M."/>
            <person name="Gevers D."/>
            <person name="Zitomersky N.L."/>
            <person name="Coyne M.J."/>
            <person name="Comstock L.E."/>
            <person name="Young S.K."/>
            <person name="Zeng Q."/>
            <person name="Gargeya S."/>
            <person name="Fitzgerald M."/>
            <person name="Haas B."/>
            <person name="Abouelleil A."/>
            <person name="Alvarado L."/>
            <person name="Arachchi H.M."/>
            <person name="Berlin A."/>
            <person name="Chapman S.B."/>
            <person name="Gearin G."/>
            <person name="Goldberg J."/>
            <person name="Griggs A."/>
            <person name="Gujja S."/>
            <person name="Hansen M."/>
            <person name="Heiman D."/>
            <person name="Howarth C."/>
            <person name="Larimer J."/>
            <person name="Lui A."/>
            <person name="MacDonald P.J.P."/>
            <person name="McCowen C."/>
            <person name="Montmayeur A."/>
            <person name="Murphy C."/>
            <person name="Neiman D."/>
            <person name="Pearson M."/>
            <person name="Priest M."/>
            <person name="Roberts A."/>
            <person name="Saif S."/>
            <person name="Shea T."/>
            <person name="Sisk P."/>
            <person name="Stolte C."/>
            <person name="Sykes S."/>
            <person name="Wortman J."/>
            <person name="Nusbaum C."/>
            <person name="Birren B."/>
        </authorList>
    </citation>
    <scope>NUCLEOTIDE SEQUENCE [LARGE SCALE GENOMIC DNA]</scope>
    <source>
        <strain evidence="2 3">CL09T03C10</strain>
    </source>
</reference>